<dbReference type="GO" id="GO:0016616">
    <property type="term" value="F:oxidoreductase activity, acting on the CH-OH group of donors, NAD or NADP as acceptor"/>
    <property type="evidence" value="ECO:0007669"/>
    <property type="project" value="InterPro"/>
</dbReference>
<dbReference type="InterPro" id="IPR043322">
    <property type="entry name" value="CtBP"/>
</dbReference>
<keyword evidence="2 4" id="KW-0560">Oxidoreductase</keyword>
<evidence type="ECO:0000256" key="2">
    <source>
        <dbReference type="ARBA" id="ARBA00023002"/>
    </source>
</evidence>
<gene>
    <name evidence="7" type="ORF">E5334_00620</name>
</gene>
<feature type="domain" description="D-isomer specific 2-hydroxyacid dehydrogenase NAD-binding" evidence="6">
    <location>
        <begin position="107"/>
        <end position="281"/>
    </location>
</feature>
<dbReference type="PANTHER" id="PTHR43761:SF1">
    <property type="entry name" value="D-ISOMER SPECIFIC 2-HYDROXYACID DEHYDROGENASE CATALYTIC DOMAIN-CONTAINING PROTEIN-RELATED"/>
    <property type="match status" value="1"/>
</dbReference>
<dbReference type="Pfam" id="PF02826">
    <property type="entry name" value="2-Hacid_dh_C"/>
    <property type="match status" value="1"/>
</dbReference>
<dbReference type="OrthoDB" id="9793626at2"/>
<dbReference type="SUPFAM" id="SSF51735">
    <property type="entry name" value="NAD(P)-binding Rossmann-fold domains"/>
    <property type="match status" value="1"/>
</dbReference>
<comment type="similarity">
    <text evidence="1 4">Belongs to the D-isomer specific 2-hydroxyacid dehydrogenase family.</text>
</comment>
<dbReference type="EMBL" id="SRYE01000001">
    <property type="protein sequence ID" value="TGY63059.1"/>
    <property type="molecule type" value="Genomic_DNA"/>
</dbReference>
<proteinExistence type="inferred from homology"/>
<organism evidence="7 8">
    <name type="scientific">Muricaecibacterium torontonense</name>
    <dbReference type="NCBI Taxonomy" id="3032871"/>
    <lineage>
        <taxon>Bacteria</taxon>
        <taxon>Bacillati</taxon>
        <taxon>Actinomycetota</taxon>
        <taxon>Coriobacteriia</taxon>
        <taxon>Coriobacteriales</taxon>
        <taxon>Atopobiaceae</taxon>
        <taxon>Muricaecibacterium</taxon>
    </lineage>
</organism>
<feature type="domain" description="D-isomer specific 2-hydroxyacid dehydrogenase catalytic" evidence="5">
    <location>
        <begin position="16"/>
        <end position="313"/>
    </location>
</feature>
<dbReference type="SUPFAM" id="SSF52283">
    <property type="entry name" value="Formate/glycerate dehydrogenase catalytic domain-like"/>
    <property type="match status" value="1"/>
</dbReference>
<dbReference type="InterPro" id="IPR006140">
    <property type="entry name" value="D-isomer_DH_NAD-bd"/>
</dbReference>
<dbReference type="GO" id="GO:0003714">
    <property type="term" value="F:transcription corepressor activity"/>
    <property type="evidence" value="ECO:0007669"/>
    <property type="project" value="InterPro"/>
</dbReference>
<comment type="caution">
    <text evidence="7">The sequence shown here is derived from an EMBL/GenBank/DDBJ whole genome shotgun (WGS) entry which is preliminary data.</text>
</comment>
<reference evidence="7 8" key="1">
    <citation type="submission" date="2019-04" db="EMBL/GenBank/DDBJ databases">
        <title>Microbes associate with the intestines of laboratory mice.</title>
        <authorList>
            <person name="Navarre W."/>
            <person name="Wong E."/>
            <person name="Huang K."/>
            <person name="Tropini C."/>
            <person name="Ng K."/>
            <person name="Yu B."/>
        </authorList>
    </citation>
    <scope>NUCLEOTIDE SEQUENCE [LARGE SCALE GENOMIC DNA]</scope>
    <source>
        <strain evidence="7 8">NM07_P-09</strain>
    </source>
</reference>
<evidence type="ECO:0000256" key="1">
    <source>
        <dbReference type="ARBA" id="ARBA00005854"/>
    </source>
</evidence>
<evidence type="ECO:0000256" key="4">
    <source>
        <dbReference type="RuleBase" id="RU003719"/>
    </source>
</evidence>
<dbReference type="RefSeq" id="WP_136011685.1">
    <property type="nucleotide sequence ID" value="NZ_SRYE01000001.1"/>
</dbReference>
<dbReference type="InterPro" id="IPR029753">
    <property type="entry name" value="D-isomer_DH_CS"/>
</dbReference>
<protein>
    <submittedName>
        <fullName evidence="7">C-terminal binding protein</fullName>
    </submittedName>
</protein>
<dbReference type="PROSITE" id="PS00671">
    <property type="entry name" value="D_2_HYDROXYACID_DH_3"/>
    <property type="match status" value="1"/>
</dbReference>
<evidence type="ECO:0000256" key="3">
    <source>
        <dbReference type="ARBA" id="ARBA00023027"/>
    </source>
</evidence>
<dbReference type="InterPro" id="IPR006139">
    <property type="entry name" value="D-isomer_2_OHA_DH_cat_dom"/>
</dbReference>
<sequence length="316" mass="34878">MQVIITDNDHANIDTEKAILDAAGVPFRLEQCVTEDDVIERCADGEIFLNQYAPITRKVVEALPNLKLVVRYGVGVNNVDVEACTEHGVQVENVPDYGMNEVADQAIALMMALLRKVVYMNEYTKHVGWDYTKSMPIHRLSDLTCGVIGLGRIGREFAKRAHALGMKVIGYDPYFTPGEEFAFVKQVELDELMANADVISVHCPPEHAMDMFNKDAFARMKNTAYLINVARGGIVNEADLEVALNEGQIAGAALDCMDNEPVEPGNPLFAHDNLLVTPHMAWYSEEAADELNSKVAEEAVAFATGKPIRYPVNHLA</sequence>
<dbReference type="InterPro" id="IPR050418">
    <property type="entry name" value="D-iso_2-hydroxyacid_DH_PdxB"/>
</dbReference>
<dbReference type="Pfam" id="PF00389">
    <property type="entry name" value="2-Hacid_dh"/>
    <property type="match status" value="1"/>
</dbReference>
<accession>A0A4S2F288</accession>
<keyword evidence="8" id="KW-1185">Reference proteome</keyword>
<dbReference type="CDD" id="cd05299">
    <property type="entry name" value="CtBP_dh"/>
    <property type="match status" value="1"/>
</dbReference>
<dbReference type="Proteomes" id="UP000310263">
    <property type="component" value="Unassembled WGS sequence"/>
</dbReference>
<dbReference type="AlphaFoldDB" id="A0A4S2F288"/>
<dbReference type="PANTHER" id="PTHR43761">
    <property type="entry name" value="D-ISOMER SPECIFIC 2-HYDROXYACID DEHYDROGENASE FAMILY PROTEIN (AFU_ORTHOLOGUE AFUA_1G13630)"/>
    <property type="match status" value="1"/>
</dbReference>
<keyword evidence="3" id="KW-0520">NAD</keyword>
<evidence type="ECO:0000259" key="5">
    <source>
        <dbReference type="Pfam" id="PF00389"/>
    </source>
</evidence>
<name>A0A4S2F288_9ACTN</name>
<evidence type="ECO:0000259" key="6">
    <source>
        <dbReference type="Pfam" id="PF02826"/>
    </source>
</evidence>
<dbReference type="InterPro" id="IPR036291">
    <property type="entry name" value="NAD(P)-bd_dom_sf"/>
</dbReference>
<dbReference type="Gene3D" id="3.40.50.720">
    <property type="entry name" value="NAD(P)-binding Rossmann-like Domain"/>
    <property type="match status" value="2"/>
</dbReference>
<evidence type="ECO:0000313" key="8">
    <source>
        <dbReference type="Proteomes" id="UP000310263"/>
    </source>
</evidence>
<evidence type="ECO:0000313" key="7">
    <source>
        <dbReference type="EMBL" id="TGY63059.1"/>
    </source>
</evidence>
<dbReference type="GO" id="GO:0051287">
    <property type="term" value="F:NAD binding"/>
    <property type="evidence" value="ECO:0007669"/>
    <property type="project" value="InterPro"/>
</dbReference>